<gene>
    <name evidence="1" type="ORF">ZIOFF_009407</name>
</gene>
<dbReference type="AlphaFoldDB" id="A0A8J5HHM5"/>
<proteinExistence type="predicted"/>
<dbReference type="EMBL" id="JACMSC010000003">
    <property type="protein sequence ID" value="KAG6527308.1"/>
    <property type="molecule type" value="Genomic_DNA"/>
</dbReference>
<keyword evidence="2" id="KW-1185">Reference proteome</keyword>
<dbReference type="SUPFAM" id="SSF57798">
    <property type="entry name" value="Casein kinase II beta subunit"/>
    <property type="match status" value="1"/>
</dbReference>
<evidence type="ECO:0000313" key="1">
    <source>
        <dbReference type="EMBL" id="KAG6527308.1"/>
    </source>
</evidence>
<comment type="caution">
    <text evidence="1">The sequence shown here is derived from an EMBL/GenBank/DDBJ whole genome shotgun (WGS) entry which is preliminary data.</text>
</comment>
<reference evidence="1 2" key="1">
    <citation type="submission" date="2020-08" db="EMBL/GenBank/DDBJ databases">
        <title>Plant Genome Project.</title>
        <authorList>
            <person name="Zhang R.-G."/>
        </authorList>
    </citation>
    <scope>NUCLEOTIDE SEQUENCE [LARGE SCALE GENOMIC DNA]</scope>
    <source>
        <tissue evidence="1">Rhizome</tissue>
    </source>
</reference>
<dbReference type="GO" id="GO:0019887">
    <property type="term" value="F:protein kinase regulator activity"/>
    <property type="evidence" value="ECO:0007669"/>
    <property type="project" value="InterPro"/>
</dbReference>
<dbReference type="InterPro" id="IPR035991">
    <property type="entry name" value="Casein_kinase_II_beta-like"/>
</dbReference>
<sequence>MNGSCVESPNVVVSAMMKSSRGRRATMVEELKKRKFKEDSINRHVSHLDSASWICDIDSEQHSEIESAAEQLYGLIHALYIVTISAEKLQALLLAGLMMSVLGVKLVVESDTVAA</sequence>
<name>A0A8J5HHM5_ZINOF</name>
<dbReference type="GO" id="GO:0005956">
    <property type="term" value="C:protein kinase CK2 complex"/>
    <property type="evidence" value="ECO:0007669"/>
    <property type="project" value="InterPro"/>
</dbReference>
<dbReference type="Gene3D" id="1.10.1820.10">
    <property type="entry name" value="protein kinase ck2 holoenzyme, chain C, domain 1"/>
    <property type="match status" value="1"/>
</dbReference>
<accession>A0A8J5HHM5</accession>
<evidence type="ECO:0000313" key="2">
    <source>
        <dbReference type="Proteomes" id="UP000734854"/>
    </source>
</evidence>
<organism evidence="1 2">
    <name type="scientific">Zingiber officinale</name>
    <name type="common">Ginger</name>
    <name type="synonym">Amomum zingiber</name>
    <dbReference type="NCBI Taxonomy" id="94328"/>
    <lineage>
        <taxon>Eukaryota</taxon>
        <taxon>Viridiplantae</taxon>
        <taxon>Streptophyta</taxon>
        <taxon>Embryophyta</taxon>
        <taxon>Tracheophyta</taxon>
        <taxon>Spermatophyta</taxon>
        <taxon>Magnoliopsida</taxon>
        <taxon>Liliopsida</taxon>
        <taxon>Zingiberales</taxon>
        <taxon>Zingiberaceae</taxon>
        <taxon>Zingiber</taxon>
    </lineage>
</organism>
<dbReference type="Proteomes" id="UP000734854">
    <property type="component" value="Unassembled WGS sequence"/>
</dbReference>
<protein>
    <submittedName>
        <fullName evidence="1">Uncharacterized protein</fullName>
    </submittedName>
</protein>
<dbReference type="InterPro" id="IPR016149">
    <property type="entry name" value="Casein_kin_II_reg-sub_N"/>
</dbReference>